<dbReference type="SUPFAM" id="SSF48498">
    <property type="entry name" value="Tetracyclin repressor-like, C-terminal domain"/>
    <property type="match status" value="1"/>
</dbReference>
<gene>
    <name evidence="7" type="ORF">ACIBP5_13365</name>
</gene>
<keyword evidence="1" id="KW-0805">Transcription regulation</keyword>
<dbReference type="Proteomes" id="UP001612928">
    <property type="component" value="Unassembled WGS sequence"/>
</dbReference>
<dbReference type="InterPro" id="IPR001647">
    <property type="entry name" value="HTH_TetR"/>
</dbReference>
<dbReference type="PANTHER" id="PTHR47506">
    <property type="entry name" value="TRANSCRIPTIONAL REGULATORY PROTEIN"/>
    <property type="match status" value="1"/>
</dbReference>
<dbReference type="Gene3D" id="1.10.10.60">
    <property type="entry name" value="Homeodomain-like"/>
    <property type="match status" value="1"/>
</dbReference>
<evidence type="ECO:0000256" key="3">
    <source>
        <dbReference type="ARBA" id="ARBA00023163"/>
    </source>
</evidence>
<reference evidence="7 8" key="1">
    <citation type="submission" date="2024-10" db="EMBL/GenBank/DDBJ databases">
        <title>The Natural Products Discovery Center: Release of the First 8490 Sequenced Strains for Exploring Actinobacteria Biosynthetic Diversity.</title>
        <authorList>
            <person name="Kalkreuter E."/>
            <person name="Kautsar S.A."/>
            <person name="Yang D."/>
            <person name="Bader C.D."/>
            <person name="Teijaro C.N."/>
            <person name="Fluegel L."/>
            <person name="Davis C.M."/>
            <person name="Simpson J.R."/>
            <person name="Lauterbach L."/>
            <person name="Steele A.D."/>
            <person name="Gui C."/>
            <person name="Meng S."/>
            <person name="Li G."/>
            <person name="Viehrig K."/>
            <person name="Ye F."/>
            <person name="Su P."/>
            <person name="Kiefer A.F."/>
            <person name="Nichols A."/>
            <person name="Cepeda A.J."/>
            <person name="Yan W."/>
            <person name="Fan B."/>
            <person name="Jiang Y."/>
            <person name="Adhikari A."/>
            <person name="Zheng C.-J."/>
            <person name="Schuster L."/>
            <person name="Cowan T.M."/>
            <person name="Smanski M.J."/>
            <person name="Chevrette M.G."/>
            <person name="De Carvalho L.P.S."/>
            <person name="Shen B."/>
        </authorList>
    </citation>
    <scope>NUCLEOTIDE SEQUENCE [LARGE SCALE GENOMIC DNA]</scope>
    <source>
        <strain evidence="7 8">NPDC049503</strain>
    </source>
</reference>
<dbReference type="EMBL" id="JBITMB010000003">
    <property type="protein sequence ID" value="MFI7440936.1"/>
    <property type="molecule type" value="Genomic_DNA"/>
</dbReference>
<evidence type="ECO:0000256" key="1">
    <source>
        <dbReference type="ARBA" id="ARBA00023015"/>
    </source>
</evidence>
<evidence type="ECO:0000256" key="4">
    <source>
        <dbReference type="PROSITE-ProRule" id="PRU00335"/>
    </source>
</evidence>
<proteinExistence type="predicted"/>
<dbReference type="PROSITE" id="PS50977">
    <property type="entry name" value="HTH_TETR_2"/>
    <property type="match status" value="1"/>
</dbReference>
<dbReference type="PRINTS" id="PR00455">
    <property type="entry name" value="HTHTETR"/>
</dbReference>
<accession>A0ABW8A4H6</accession>
<keyword evidence="3" id="KW-0804">Transcription</keyword>
<feature type="region of interest" description="Disordered" evidence="5">
    <location>
        <begin position="204"/>
        <end position="227"/>
    </location>
</feature>
<dbReference type="Pfam" id="PF00440">
    <property type="entry name" value="TetR_N"/>
    <property type="match status" value="1"/>
</dbReference>
<keyword evidence="8" id="KW-1185">Reference proteome</keyword>
<feature type="DNA-binding region" description="H-T-H motif" evidence="4">
    <location>
        <begin position="38"/>
        <end position="57"/>
    </location>
</feature>
<evidence type="ECO:0000256" key="5">
    <source>
        <dbReference type="SAM" id="MobiDB-lite"/>
    </source>
</evidence>
<sequence>MTEANPRRTQADRRERTRRAVLEAAARRLSTHGYANLVLERVANEAGYSRGAVYHMFANKEELALAVVRWVEETWEAEVGHAAAGEVDPVDALMTMAERHALFCRREVARVLLTLRVEFAGQDHPVGQAIAAIVDRLDGTCADLIAAGRASGAIPPGPPPRHTAAAYTAIMEAVGIELAGQAPHDLELMGRAVRGVLGLPSTPIVTDSPRGAGSAATPVRTDREVRR</sequence>
<evidence type="ECO:0000256" key="2">
    <source>
        <dbReference type="ARBA" id="ARBA00023125"/>
    </source>
</evidence>
<dbReference type="Gene3D" id="1.10.357.10">
    <property type="entry name" value="Tetracycline Repressor, domain 2"/>
    <property type="match status" value="1"/>
</dbReference>
<evidence type="ECO:0000259" key="6">
    <source>
        <dbReference type="PROSITE" id="PS50977"/>
    </source>
</evidence>
<dbReference type="PANTHER" id="PTHR47506:SF1">
    <property type="entry name" value="HTH-TYPE TRANSCRIPTIONAL REGULATOR YJDC"/>
    <property type="match status" value="1"/>
</dbReference>
<comment type="caution">
    <text evidence="7">The sequence shown here is derived from an EMBL/GenBank/DDBJ whole genome shotgun (WGS) entry which is preliminary data.</text>
</comment>
<name>A0ABW8A4H6_9ACTN</name>
<dbReference type="InterPro" id="IPR009057">
    <property type="entry name" value="Homeodomain-like_sf"/>
</dbReference>
<evidence type="ECO:0000313" key="7">
    <source>
        <dbReference type="EMBL" id="MFI7440936.1"/>
    </source>
</evidence>
<keyword evidence="2 4" id="KW-0238">DNA-binding</keyword>
<dbReference type="RefSeq" id="WP_397020737.1">
    <property type="nucleotide sequence ID" value="NZ_JBITMB010000003.1"/>
</dbReference>
<organism evidence="7 8">
    <name type="scientific">Nonomuraea indica</name>
    <dbReference type="NCBI Taxonomy" id="1581193"/>
    <lineage>
        <taxon>Bacteria</taxon>
        <taxon>Bacillati</taxon>
        <taxon>Actinomycetota</taxon>
        <taxon>Actinomycetes</taxon>
        <taxon>Streptosporangiales</taxon>
        <taxon>Streptosporangiaceae</taxon>
        <taxon>Nonomuraea</taxon>
    </lineage>
</organism>
<feature type="domain" description="HTH tetR-type" evidence="6">
    <location>
        <begin position="15"/>
        <end position="75"/>
    </location>
</feature>
<evidence type="ECO:0000313" key="8">
    <source>
        <dbReference type="Proteomes" id="UP001612928"/>
    </source>
</evidence>
<dbReference type="InterPro" id="IPR036271">
    <property type="entry name" value="Tet_transcr_reg_TetR-rel_C_sf"/>
</dbReference>
<dbReference type="SUPFAM" id="SSF46689">
    <property type="entry name" value="Homeodomain-like"/>
    <property type="match status" value="1"/>
</dbReference>
<protein>
    <submittedName>
        <fullName evidence="7">TetR/AcrR family transcriptional regulator</fullName>
    </submittedName>
</protein>